<evidence type="ECO:0000313" key="1">
    <source>
        <dbReference type="EMBL" id="CAG6743207.1"/>
    </source>
</evidence>
<sequence length="100" mass="11745">MSPSYLKQEYNRKSLLSSQESSYAIRLTGLTVNKGVFLSECIILPLIHSHFNKHCIYIQCTCSAIEYELCMRLMQMFYLFIFHRPQWLRGDTADSQSRGR</sequence>
<protein>
    <submittedName>
        <fullName evidence="1">Uncharacterized protein</fullName>
    </submittedName>
</protein>
<dbReference type="AlphaFoldDB" id="A0A8D8Z9D5"/>
<accession>A0A8D8Z9D5</accession>
<dbReference type="EMBL" id="HBUF01444476">
    <property type="protein sequence ID" value="CAG6743207.1"/>
    <property type="molecule type" value="Transcribed_RNA"/>
</dbReference>
<name>A0A8D8Z9D5_9HEMI</name>
<proteinExistence type="predicted"/>
<organism evidence="1">
    <name type="scientific">Cacopsylla melanoneura</name>
    <dbReference type="NCBI Taxonomy" id="428564"/>
    <lineage>
        <taxon>Eukaryota</taxon>
        <taxon>Metazoa</taxon>
        <taxon>Ecdysozoa</taxon>
        <taxon>Arthropoda</taxon>
        <taxon>Hexapoda</taxon>
        <taxon>Insecta</taxon>
        <taxon>Pterygota</taxon>
        <taxon>Neoptera</taxon>
        <taxon>Paraneoptera</taxon>
        <taxon>Hemiptera</taxon>
        <taxon>Sternorrhyncha</taxon>
        <taxon>Psylloidea</taxon>
        <taxon>Psyllidae</taxon>
        <taxon>Psyllinae</taxon>
        <taxon>Cacopsylla</taxon>
    </lineage>
</organism>
<reference evidence="1" key="1">
    <citation type="submission" date="2021-05" db="EMBL/GenBank/DDBJ databases">
        <authorList>
            <person name="Alioto T."/>
            <person name="Alioto T."/>
            <person name="Gomez Garrido J."/>
        </authorList>
    </citation>
    <scope>NUCLEOTIDE SEQUENCE</scope>
</reference>